<protein>
    <recommendedName>
        <fullName evidence="8">Polygalacturonase</fullName>
    </recommendedName>
</protein>
<dbReference type="PANTHER" id="PTHR31339:SF9">
    <property type="entry name" value="PLASMIN AND FIBRONECTIN-BINDING PROTEIN A"/>
    <property type="match status" value="1"/>
</dbReference>
<evidence type="ECO:0000256" key="5">
    <source>
        <dbReference type="RuleBase" id="RU361169"/>
    </source>
</evidence>
<comment type="similarity">
    <text evidence="1 5">Belongs to the glycosyl hydrolase 28 family.</text>
</comment>
<dbReference type="PANTHER" id="PTHR31339">
    <property type="entry name" value="PECTIN LYASE-RELATED"/>
    <property type="match status" value="1"/>
</dbReference>
<dbReference type="SUPFAM" id="SSF51126">
    <property type="entry name" value="Pectin lyase-like"/>
    <property type="match status" value="2"/>
</dbReference>
<dbReference type="InterPro" id="IPR051801">
    <property type="entry name" value="GH28_Enzymes"/>
</dbReference>
<comment type="caution">
    <text evidence="6">The sequence shown here is derived from an EMBL/GenBank/DDBJ whole genome shotgun (WGS) entry which is preliminary data.</text>
</comment>
<dbReference type="Pfam" id="PF00295">
    <property type="entry name" value="Glyco_hydro_28"/>
    <property type="match status" value="1"/>
</dbReference>
<dbReference type="SMART" id="SM00710">
    <property type="entry name" value="PbH1"/>
    <property type="match status" value="4"/>
</dbReference>
<organism evidence="6 7">
    <name type="scientific">Tritrichomonas musculus</name>
    <dbReference type="NCBI Taxonomy" id="1915356"/>
    <lineage>
        <taxon>Eukaryota</taxon>
        <taxon>Metamonada</taxon>
        <taxon>Parabasalia</taxon>
        <taxon>Tritrichomonadida</taxon>
        <taxon>Tritrichomonadidae</taxon>
        <taxon>Tritrichomonas</taxon>
    </lineage>
</organism>
<dbReference type="Gene3D" id="2.160.20.10">
    <property type="entry name" value="Single-stranded right-handed beta-helix, Pectin lyase-like"/>
    <property type="match status" value="1"/>
</dbReference>
<evidence type="ECO:0000256" key="2">
    <source>
        <dbReference type="ARBA" id="ARBA00022801"/>
    </source>
</evidence>
<proteinExistence type="inferred from homology"/>
<evidence type="ECO:0000256" key="1">
    <source>
        <dbReference type="ARBA" id="ARBA00008834"/>
    </source>
</evidence>
<evidence type="ECO:0000313" key="7">
    <source>
        <dbReference type="Proteomes" id="UP001470230"/>
    </source>
</evidence>
<dbReference type="PROSITE" id="PS00502">
    <property type="entry name" value="POLYGALACTURONASE"/>
    <property type="match status" value="1"/>
</dbReference>
<name>A0ABR2ILV9_9EUKA</name>
<dbReference type="InterPro" id="IPR000743">
    <property type="entry name" value="Glyco_hydro_28"/>
</dbReference>
<evidence type="ECO:0000313" key="6">
    <source>
        <dbReference type="EMBL" id="KAK8864875.1"/>
    </source>
</evidence>
<evidence type="ECO:0000256" key="3">
    <source>
        <dbReference type="ARBA" id="ARBA00023295"/>
    </source>
</evidence>
<reference evidence="6 7" key="1">
    <citation type="submission" date="2024-04" db="EMBL/GenBank/DDBJ databases">
        <title>Tritrichomonas musculus Genome.</title>
        <authorList>
            <person name="Alves-Ferreira E."/>
            <person name="Grigg M."/>
            <person name="Lorenzi H."/>
            <person name="Galac M."/>
        </authorList>
    </citation>
    <scope>NUCLEOTIDE SEQUENCE [LARGE SCALE GENOMIC DNA]</scope>
    <source>
        <strain evidence="6 7">EAF2021</strain>
    </source>
</reference>
<gene>
    <name evidence="6" type="ORF">M9Y10_010402</name>
</gene>
<keyword evidence="3 5" id="KW-0326">Glycosidase</keyword>
<dbReference type="InterPro" id="IPR006626">
    <property type="entry name" value="PbH1"/>
</dbReference>
<dbReference type="EMBL" id="JAPFFF010000016">
    <property type="protein sequence ID" value="KAK8864875.1"/>
    <property type="molecule type" value="Genomic_DNA"/>
</dbReference>
<sequence length="568" mass="64050">MTDNQAQLTYIVAPGMDFNDTTIFADESSAWAYSDKICNHVDTSVSHMRKIFQNKHITITDPPYLAEPHTPFTESDETSELEKSLAIKNTQAIYKAICDVSKLGGGTVIIPSCNNQVFYTSALRVESNVNIYLEEGAILKFTTDFSLYYGKFMNSLYPDTTDEHGLTLTRFESVELMNYSPFIYAYGKKNVAISGQGTLDGSASLHKWHDWKYESKQEPSRTKLFSQGQRDIPVKSRQYGENSFLRPNFIQFYNCQNILIEKVTLTNSPMWEINPVLCDTVLIQNVTVNCHLSNNDGCDPESSSNVVIRGNKFDVGDDCIAIKSGRNGDGLRVRRATFNVVIEKNRFADGHGGVTIGSEVTNGVKNVFSNFNEMDSCNLQSAYRFKTNYIRGGRIENIYYKSDVVRMIQINRAVVTVDLNYNIVNEVKMMKFENLSFIPFIPSFRRVFIKGLTVNPDCAPNSGGFCAIQLSGFDKGEIDNSCDKCGVSDCFVSEFTIEDSLFVGCRRAFTLRNVERLTLNRVVIKGTEEADIVKNCRNLVFTNCDFRDSAIKRENLTDAARIENTTFQ</sequence>
<feature type="active site" evidence="4">
    <location>
        <position position="351"/>
    </location>
</feature>
<accession>A0ABR2ILV9</accession>
<dbReference type="Proteomes" id="UP001470230">
    <property type="component" value="Unassembled WGS sequence"/>
</dbReference>
<dbReference type="InterPro" id="IPR012334">
    <property type="entry name" value="Pectin_lyas_fold"/>
</dbReference>
<keyword evidence="7" id="KW-1185">Reference proteome</keyword>
<keyword evidence="2 5" id="KW-0378">Hydrolase</keyword>
<dbReference type="InterPro" id="IPR011050">
    <property type="entry name" value="Pectin_lyase_fold/virulence"/>
</dbReference>
<evidence type="ECO:0000256" key="4">
    <source>
        <dbReference type="PROSITE-ProRule" id="PRU10052"/>
    </source>
</evidence>
<evidence type="ECO:0008006" key="8">
    <source>
        <dbReference type="Google" id="ProtNLM"/>
    </source>
</evidence>